<dbReference type="InterPro" id="IPR009019">
    <property type="entry name" value="KH_sf_prok-type"/>
</dbReference>
<evidence type="ECO:0000259" key="2">
    <source>
        <dbReference type="Pfam" id="PF07650"/>
    </source>
</evidence>
<feature type="domain" description="Glucose-1-phosphate adenylyltransferase/Bifunctional protein GlmU-like C-terminal hexapeptide" evidence="3">
    <location>
        <begin position="123"/>
        <end position="185"/>
    </location>
</feature>
<dbReference type="Pfam" id="PF07650">
    <property type="entry name" value="KH_2"/>
    <property type="match status" value="1"/>
</dbReference>
<dbReference type="Gene3D" id="2.160.10.10">
    <property type="entry name" value="Hexapeptide repeat proteins"/>
    <property type="match status" value="1"/>
</dbReference>
<evidence type="ECO:0000313" key="5">
    <source>
        <dbReference type="Proteomes" id="UP000619545"/>
    </source>
</evidence>
<dbReference type="SUPFAM" id="SSF54814">
    <property type="entry name" value="Prokaryotic type KH domain (KH-domain type II)"/>
    <property type="match status" value="1"/>
</dbReference>
<evidence type="ECO:0000259" key="3">
    <source>
        <dbReference type="Pfam" id="PF24894"/>
    </source>
</evidence>
<name>A0A832T8E3_9EURY</name>
<dbReference type="GeneID" id="1476873"/>
<organism evidence="4 5">
    <name type="scientific">Methanopyrus kandleri</name>
    <dbReference type="NCBI Taxonomy" id="2320"/>
    <lineage>
        <taxon>Archaea</taxon>
        <taxon>Methanobacteriati</taxon>
        <taxon>Methanobacteriota</taxon>
        <taxon>Methanomada group</taxon>
        <taxon>Methanopyri</taxon>
        <taxon>Methanopyrales</taxon>
        <taxon>Methanopyraceae</taxon>
        <taxon>Methanopyrus</taxon>
    </lineage>
</organism>
<dbReference type="EMBL" id="DUJS01000002">
    <property type="protein sequence ID" value="HII70000.1"/>
    <property type="molecule type" value="Genomic_DNA"/>
</dbReference>
<dbReference type="GO" id="GO:0003723">
    <property type="term" value="F:RNA binding"/>
    <property type="evidence" value="ECO:0007669"/>
    <property type="project" value="UniProtKB-KW"/>
</dbReference>
<dbReference type="SUPFAM" id="SSF51161">
    <property type="entry name" value="Trimeric LpxA-like enzymes"/>
    <property type="match status" value="1"/>
</dbReference>
<gene>
    <name evidence="4" type="ORF">HA336_02045</name>
</gene>
<evidence type="ECO:0000256" key="1">
    <source>
        <dbReference type="ARBA" id="ARBA00022884"/>
    </source>
</evidence>
<proteinExistence type="predicted"/>
<evidence type="ECO:0000313" key="4">
    <source>
        <dbReference type="EMBL" id="HII70000.1"/>
    </source>
</evidence>
<dbReference type="Proteomes" id="UP000619545">
    <property type="component" value="Unassembled WGS sequence"/>
</dbReference>
<dbReference type="InterPro" id="IPR004044">
    <property type="entry name" value="KH_dom_type_2"/>
</dbReference>
<feature type="domain" description="KH type-2" evidence="2">
    <location>
        <begin position="24"/>
        <end position="71"/>
    </location>
</feature>
<dbReference type="Gene3D" id="3.30.300.20">
    <property type="match status" value="1"/>
</dbReference>
<dbReference type="RefSeq" id="WP_011019141.1">
    <property type="nucleotide sequence ID" value="NZ_DUJS01000002.1"/>
</dbReference>
<dbReference type="InterPro" id="IPR011004">
    <property type="entry name" value="Trimer_LpxA-like_sf"/>
</dbReference>
<dbReference type="InterPro" id="IPR015946">
    <property type="entry name" value="KH_dom-like_a/b"/>
</dbReference>
<dbReference type="Pfam" id="PF24894">
    <property type="entry name" value="Hexapep_GlmU"/>
    <property type="match status" value="1"/>
</dbReference>
<reference evidence="4" key="1">
    <citation type="journal article" date="2020" name="bioRxiv">
        <title>A rank-normalized archaeal taxonomy based on genome phylogeny resolves widespread incomplete and uneven classifications.</title>
        <authorList>
            <person name="Rinke C."/>
            <person name="Chuvochina M."/>
            <person name="Mussig A.J."/>
            <person name="Chaumeil P.-A."/>
            <person name="Waite D.W."/>
            <person name="Whitman W.B."/>
            <person name="Parks D.H."/>
            <person name="Hugenholtz P."/>
        </authorList>
    </citation>
    <scope>NUCLEOTIDE SEQUENCE</scope>
    <source>
        <strain evidence="4">UBA8853</strain>
    </source>
</reference>
<protein>
    <submittedName>
        <fullName evidence="4">KH domain-containing protein</fullName>
    </submittedName>
</protein>
<keyword evidence="1" id="KW-0694">RNA-binding</keyword>
<accession>A0A832T8E3</accession>
<sequence>MGIEVKEIRPGRGRPELVYARAELVVHKESLKATLIGREGSTIREIGKRARELLEERVGKPFYLDLTVVVDPKRSPTNRWFKVRDSSEAWLCPAFKHPHLVSVRESRIRGNARVAAFVELEHVTVHGGAMISNFSSIRRSVLHKRVSVSSHCEIERSELGPVTFVGDGAEIHGCKIEERCFVGMNARLSRCEIGRWSVVGAGAHISDSRVPERSLVVGNSIVDRLDVYTLVVGKRLKLELNGGEIWSGQGEKYYVCYLPEDNRITVRPEPTERVLCEVRKANDKWEVRGEGFVRTVRGSSLHWYVGHERGLLG</sequence>
<dbReference type="AlphaFoldDB" id="A0A832T8E3"/>
<comment type="caution">
    <text evidence="4">The sequence shown here is derived from an EMBL/GenBank/DDBJ whole genome shotgun (WGS) entry which is preliminary data.</text>
</comment>
<dbReference type="InterPro" id="IPR056818">
    <property type="entry name" value="GlmU/GlgC-like_hexapep"/>
</dbReference>